<dbReference type="HOGENOM" id="CLU_388180_0_0_0"/>
<keyword evidence="5" id="KW-1185">Reference proteome</keyword>
<dbReference type="eggNOG" id="COG1397">
    <property type="taxonomic scope" value="Bacteria"/>
</dbReference>
<protein>
    <submittedName>
        <fullName evidence="4">ADP-ribosylation/Crystallin J1</fullName>
    </submittedName>
</protein>
<dbReference type="InterPro" id="IPR050792">
    <property type="entry name" value="ADP-ribosylglycohydrolase"/>
</dbReference>
<dbReference type="SUPFAM" id="SSF101478">
    <property type="entry name" value="ADP-ribosylglycohydrolase"/>
    <property type="match status" value="1"/>
</dbReference>
<dbReference type="STRING" id="525904.Tter_2499"/>
<dbReference type="KEGG" id="ttr:Tter_2499"/>
<dbReference type="Pfam" id="PF03747">
    <property type="entry name" value="ADP_ribosyl_GH"/>
    <property type="match status" value="1"/>
</dbReference>
<dbReference type="EMBL" id="CP001826">
    <property type="protein sequence ID" value="ACZ43388.1"/>
    <property type="molecule type" value="Genomic_DNA"/>
</dbReference>
<name>D1CI17_THET1</name>
<feature type="binding site" evidence="3">
    <location>
        <position position="60"/>
    </location>
    <ligand>
        <name>Mg(2+)</name>
        <dbReference type="ChEBI" id="CHEBI:18420"/>
        <label>1</label>
    </ligand>
</feature>
<comment type="cofactor">
    <cofactor evidence="3">
        <name>Mg(2+)</name>
        <dbReference type="ChEBI" id="CHEBI:18420"/>
    </cofactor>
    <text evidence="3">Binds 2 magnesium ions per subunit.</text>
</comment>
<evidence type="ECO:0000313" key="5">
    <source>
        <dbReference type="Proteomes" id="UP000000323"/>
    </source>
</evidence>
<feature type="binding site" evidence="3">
    <location>
        <position position="282"/>
    </location>
    <ligand>
        <name>Mg(2+)</name>
        <dbReference type="ChEBI" id="CHEBI:18420"/>
        <label>1</label>
    </ligand>
</feature>
<feature type="binding site" evidence="3">
    <location>
        <position position="58"/>
    </location>
    <ligand>
        <name>Mg(2+)</name>
        <dbReference type="ChEBI" id="CHEBI:18420"/>
        <label>1</label>
    </ligand>
</feature>
<keyword evidence="3" id="KW-0460">Magnesium</keyword>
<dbReference type="PANTHER" id="PTHR16222">
    <property type="entry name" value="ADP-RIBOSYLGLYCOHYDROLASE"/>
    <property type="match status" value="1"/>
</dbReference>
<reference evidence="5" key="1">
    <citation type="journal article" date="2010" name="Stand. Genomic Sci.">
        <title>Complete genome sequence of 'Thermobaculum terrenum' type strain (YNP1).</title>
        <authorList>
            <person name="Kiss H."/>
            <person name="Cleland D."/>
            <person name="Lapidus A."/>
            <person name="Lucas S."/>
            <person name="Glavina Del Rio T."/>
            <person name="Nolan M."/>
            <person name="Tice H."/>
            <person name="Han C."/>
            <person name="Goodwin L."/>
            <person name="Pitluck S."/>
            <person name="Liolios K."/>
            <person name="Ivanova N."/>
            <person name="Mavromatis K."/>
            <person name="Ovchinnikova G."/>
            <person name="Pati A."/>
            <person name="Chen A."/>
            <person name="Palaniappan K."/>
            <person name="Land M."/>
            <person name="Hauser L."/>
            <person name="Chang Y."/>
            <person name="Jeffries C."/>
            <person name="Lu M."/>
            <person name="Brettin T."/>
            <person name="Detter J."/>
            <person name="Goker M."/>
            <person name="Tindall B."/>
            <person name="Beck B."/>
            <person name="McDermott T."/>
            <person name="Woyke T."/>
            <person name="Bristow J."/>
            <person name="Eisen J."/>
            <person name="Markowitz V."/>
            <person name="Hugenholtz P."/>
            <person name="Kyrpides N."/>
            <person name="Klenk H."/>
            <person name="Cheng J."/>
        </authorList>
    </citation>
    <scope>NUCLEOTIDE SEQUENCE [LARGE SCALE GENOMIC DNA]</scope>
    <source>
        <strain evidence="5">ATCC BAA-798 / YNP1</strain>
    </source>
</reference>
<sequence>MVVPEDYLERVYAGVLGKLIGVYLGRPFEGWSHERIQRELGEVWYYVHERLGRPLVVTDDDLSGTFTFVRALEDYGPDFTPAEAGRTWLNYVIKERTTLWWGGMGNSTEHTAFLRLLAGVPAPRSGSAELNGRVVAEQIGAQIFVDCWGMVCPGDPERAADLARRAASVSHDGEALHAAAVIAALEAQAFVERDLGRLLDVASSLIPRDSTIHRVIQDVRSWREAEPDWRRARELVEARYGYGLFAGNCHVVPNHALVILALLYGEGDFQRSLMIVNTCGWDTDCNSGNLGCILGIRNGLAGLDAGPDWRGPVRDRLFVVSAAPGEAITDAVRQAYRIANLGRRLAGLQPIVPKGGARYHFELPGAQQGFEAEDSPDARGVAELENVAGHSAHGGRSLAIHLRHLAPGRAARVIAPTFIQPHEKEMPGYSLCSTPTLYPGQTVRARLEADARNTGPVWVRPLVRHYSGGDQLATLLGDPALLPPGEAAEIGWCVPPTDSQPIAQVGLEVTAERPCGGSIYLDYLTWDGEPELLLTLPQGGGMWQRAWLSAADQFGRWWDHPFRVSQGEGTGLVAHGTLEWRDYRVEAKVTVHMARAAGIAARVGGLRRYYALLLCDDGMARLVRCADDWRVLAEAPLAWATHRPYELSLEVRGARLRCWVAGSLLCDVEDEEHLLERGAVGLLCQEGTMSAEWVRVSPARGEP</sequence>
<dbReference type="Gene3D" id="2.60.120.560">
    <property type="entry name" value="Exo-inulinase, domain 1"/>
    <property type="match status" value="1"/>
</dbReference>
<accession>D1CI17</accession>
<dbReference type="GO" id="GO:0016787">
    <property type="term" value="F:hydrolase activity"/>
    <property type="evidence" value="ECO:0007669"/>
    <property type="project" value="UniProtKB-KW"/>
</dbReference>
<dbReference type="OrthoDB" id="9761704at2"/>
<proteinExistence type="inferred from homology"/>
<comment type="similarity">
    <text evidence="1">Belongs to the ADP-ribosylglycohydrolase family.</text>
</comment>
<gene>
    <name evidence="4" type="ordered locus">Tter_2499</name>
</gene>
<dbReference type="Proteomes" id="UP000000323">
    <property type="component" value="Chromosome 2"/>
</dbReference>
<evidence type="ECO:0000256" key="2">
    <source>
        <dbReference type="ARBA" id="ARBA00022801"/>
    </source>
</evidence>
<keyword evidence="3" id="KW-0479">Metal-binding</keyword>
<evidence type="ECO:0000313" key="4">
    <source>
        <dbReference type="EMBL" id="ACZ43388.1"/>
    </source>
</evidence>
<organism evidence="4 5">
    <name type="scientific">Thermobaculum terrenum (strain ATCC BAA-798 / CCMEE 7001 / YNP1)</name>
    <dbReference type="NCBI Taxonomy" id="525904"/>
    <lineage>
        <taxon>Bacteria</taxon>
        <taxon>Bacillati</taxon>
        <taxon>Chloroflexota</taxon>
        <taxon>Chloroflexia</taxon>
        <taxon>Candidatus Thermobaculales</taxon>
        <taxon>Candidatus Thermobaculaceae</taxon>
        <taxon>Thermobaculum</taxon>
    </lineage>
</organism>
<dbReference type="AlphaFoldDB" id="D1CI17"/>
<dbReference type="InterPro" id="IPR005502">
    <property type="entry name" value="Ribosyl_crysJ1"/>
</dbReference>
<evidence type="ECO:0000256" key="1">
    <source>
        <dbReference type="ARBA" id="ARBA00010702"/>
    </source>
</evidence>
<feature type="binding site" evidence="3">
    <location>
        <position position="284"/>
    </location>
    <ligand>
        <name>Mg(2+)</name>
        <dbReference type="ChEBI" id="CHEBI:18420"/>
        <label>1</label>
    </ligand>
</feature>
<evidence type="ECO:0000256" key="3">
    <source>
        <dbReference type="PIRSR" id="PIRSR605502-1"/>
    </source>
</evidence>
<keyword evidence="2" id="KW-0378">Hydrolase</keyword>
<dbReference type="InterPro" id="IPR036705">
    <property type="entry name" value="Ribosyl_crysJ1_sf"/>
</dbReference>
<feature type="binding site" evidence="3">
    <location>
        <position position="59"/>
    </location>
    <ligand>
        <name>Mg(2+)</name>
        <dbReference type="ChEBI" id="CHEBI:18420"/>
        <label>1</label>
    </ligand>
</feature>
<dbReference type="PANTHER" id="PTHR16222:SF24">
    <property type="entry name" value="ADP-RIBOSYLHYDROLASE ARH3"/>
    <property type="match status" value="1"/>
</dbReference>
<dbReference type="Gene3D" id="1.10.4080.10">
    <property type="entry name" value="ADP-ribosylation/Crystallin J1"/>
    <property type="match status" value="1"/>
</dbReference>
<dbReference type="GO" id="GO:0046872">
    <property type="term" value="F:metal ion binding"/>
    <property type="evidence" value="ECO:0007669"/>
    <property type="project" value="UniProtKB-KW"/>
</dbReference>